<dbReference type="eggNOG" id="COG1173">
    <property type="taxonomic scope" value="Bacteria"/>
</dbReference>
<keyword evidence="2 7" id="KW-0813">Transport</keyword>
<evidence type="ECO:0000256" key="6">
    <source>
        <dbReference type="ARBA" id="ARBA00023136"/>
    </source>
</evidence>
<dbReference type="Proteomes" id="UP000017081">
    <property type="component" value="Unassembled WGS sequence"/>
</dbReference>
<dbReference type="RefSeq" id="WP_023050332.1">
    <property type="nucleotide sequence ID" value="NZ_CP173062.2"/>
</dbReference>
<evidence type="ECO:0000256" key="4">
    <source>
        <dbReference type="ARBA" id="ARBA00022692"/>
    </source>
</evidence>
<protein>
    <recommendedName>
        <fullName evidence="8">ABC transmembrane type-1 domain-containing protein</fullName>
    </recommendedName>
</protein>
<evidence type="ECO:0000256" key="5">
    <source>
        <dbReference type="ARBA" id="ARBA00022989"/>
    </source>
</evidence>
<dbReference type="GO" id="GO:0005886">
    <property type="term" value="C:plasma membrane"/>
    <property type="evidence" value="ECO:0007669"/>
    <property type="project" value="UniProtKB-SubCell"/>
</dbReference>
<dbReference type="InterPro" id="IPR035906">
    <property type="entry name" value="MetI-like_sf"/>
</dbReference>
<evidence type="ECO:0000256" key="7">
    <source>
        <dbReference type="RuleBase" id="RU363032"/>
    </source>
</evidence>
<comment type="similarity">
    <text evidence="7">Belongs to the binding-protein-dependent transport system permease family.</text>
</comment>
<dbReference type="PANTHER" id="PTHR43386:SF1">
    <property type="entry name" value="D,D-DIPEPTIDE TRANSPORT SYSTEM PERMEASE PROTEIN DDPC-RELATED"/>
    <property type="match status" value="1"/>
</dbReference>
<dbReference type="PROSITE" id="PS50928">
    <property type="entry name" value="ABC_TM1"/>
    <property type="match status" value="1"/>
</dbReference>
<proteinExistence type="inferred from homology"/>
<keyword evidence="5 7" id="KW-1133">Transmembrane helix</keyword>
<evidence type="ECO:0000256" key="1">
    <source>
        <dbReference type="ARBA" id="ARBA00004651"/>
    </source>
</evidence>
<dbReference type="EMBL" id="AXZF01000029">
    <property type="protein sequence ID" value="ERT69278.1"/>
    <property type="molecule type" value="Genomic_DNA"/>
</dbReference>
<dbReference type="PANTHER" id="PTHR43386">
    <property type="entry name" value="OLIGOPEPTIDE TRANSPORT SYSTEM PERMEASE PROTEIN APPC"/>
    <property type="match status" value="1"/>
</dbReference>
<evidence type="ECO:0000259" key="8">
    <source>
        <dbReference type="PROSITE" id="PS50928"/>
    </source>
</evidence>
<evidence type="ECO:0000313" key="9">
    <source>
        <dbReference type="EMBL" id="ERT69278.1"/>
    </source>
</evidence>
<feature type="transmembrane region" description="Helical" evidence="7">
    <location>
        <begin position="238"/>
        <end position="257"/>
    </location>
</feature>
<keyword evidence="6 7" id="KW-0472">Membrane</keyword>
<feature type="transmembrane region" description="Helical" evidence="7">
    <location>
        <begin position="72"/>
        <end position="97"/>
    </location>
</feature>
<dbReference type="AlphaFoldDB" id="U7VEP8"/>
<dbReference type="HOGENOM" id="CLU_028518_1_1_0"/>
<dbReference type="STRING" id="1319815.HMPREF0202_00787"/>
<dbReference type="CDD" id="cd06261">
    <property type="entry name" value="TM_PBP2"/>
    <property type="match status" value="1"/>
</dbReference>
<keyword evidence="10" id="KW-1185">Reference proteome</keyword>
<reference evidence="9 10" key="1">
    <citation type="submission" date="2013-08" db="EMBL/GenBank/DDBJ databases">
        <authorList>
            <person name="Weinstock G."/>
            <person name="Sodergren E."/>
            <person name="Wylie T."/>
            <person name="Fulton L."/>
            <person name="Fulton R."/>
            <person name="Fronick C."/>
            <person name="O'Laughlin M."/>
            <person name="Godfrey J."/>
            <person name="Miner T."/>
            <person name="Herter B."/>
            <person name="Appelbaum E."/>
            <person name="Cordes M."/>
            <person name="Lek S."/>
            <person name="Wollam A."/>
            <person name="Pepin K.H."/>
            <person name="Palsikar V.B."/>
            <person name="Mitreva M."/>
            <person name="Wilson R.K."/>
        </authorList>
    </citation>
    <scope>NUCLEOTIDE SEQUENCE [LARGE SCALE GENOMIC DNA]</scope>
    <source>
        <strain evidence="9 10">ATCC BAA-474</strain>
    </source>
</reference>
<evidence type="ECO:0000313" key="10">
    <source>
        <dbReference type="Proteomes" id="UP000017081"/>
    </source>
</evidence>
<dbReference type="InterPro" id="IPR000515">
    <property type="entry name" value="MetI-like"/>
</dbReference>
<organism evidence="9 10">
    <name type="scientific">Cetobacterium somerae ATCC BAA-474</name>
    <dbReference type="NCBI Taxonomy" id="1319815"/>
    <lineage>
        <taxon>Bacteria</taxon>
        <taxon>Fusobacteriati</taxon>
        <taxon>Fusobacteriota</taxon>
        <taxon>Fusobacteriia</taxon>
        <taxon>Fusobacteriales</taxon>
        <taxon>Fusobacteriaceae</taxon>
        <taxon>Cetobacterium</taxon>
    </lineage>
</organism>
<dbReference type="SUPFAM" id="SSF161098">
    <property type="entry name" value="MetI-like"/>
    <property type="match status" value="1"/>
</dbReference>
<feature type="transmembrane region" description="Helical" evidence="7">
    <location>
        <begin position="182"/>
        <end position="203"/>
    </location>
</feature>
<evidence type="ECO:0000256" key="3">
    <source>
        <dbReference type="ARBA" id="ARBA00022475"/>
    </source>
</evidence>
<comment type="caution">
    <text evidence="9">The sequence shown here is derived from an EMBL/GenBank/DDBJ whole genome shotgun (WGS) entry which is preliminary data.</text>
</comment>
<sequence>MNLSKNTNLKIGLSIIGVLFFFMILSIFWTPYNPYLIDELNRLKPPSFSHILGTDQLGRDILSRVMVASQGAFYVGFISVLIGGIIGSFLGTISGYFSNWIDEIISKIIDAFMSIPSILFLLVFITIFGKDLKNTAISIGILNIPTFFRISRSKVMEIKNLPYITWARIIGVKEIQIIFSHIFPNILSTLIVVGALSFSTAILTEASLSYLGMGANPPEPTWGEIIYRAQEYITTNPFYAFVPGVLISLVAIGFNLLGEGIKEYIKK</sequence>
<dbReference type="InterPro" id="IPR050366">
    <property type="entry name" value="BP-dependent_transpt_permease"/>
</dbReference>
<name>U7VEP8_9FUSO</name>
<keyword evidence="3" id="KW-1003">Cell membrane</keyword>
<dbReference type="Pfam" id="PF00528">
    <property type="entry name" value="BPD_transp_1"/>
    <property type="match status" value="1"/>
</dbReference>
<comment type="subcellular location">
    <subcellularLocation>
        <location evidence="1 7">Cell membrane</location>
        <topology evidence="1 7">Multi-pass membrane protein</topology>
    </subcellularLocation>
</comment>
<accession>U7VEP8</accession>
<dbReference type="GO" id="GO:0055085">
    <property type="term" value="P:transmembrane transport"/>
    <property type="evidence" value="ECO:0007669"/>
    <property type="project" value="InterPro"/>
</dbReference>
<feature type="domain" description="ABC transmembrane type-1" evidence="8">
    <location>
        <begin position="69"/>
        <end position="258"/>
    </location>
</feature>
<dbReference type="Gene3D" id="1.10.3720.10">
    <property type="entry name" value="MetI-like"/>
    <property type="match status" value="1"/>
</dbReference>
<feature type="transmembrane region" description="Helical" evidence="7">
    <location>
        <begin position="109"/>
        <end position="129"/>
    </location>
</feature>
<gene>
    <name evidence="9" type="ORF">HMPREF0202_00787</name>
</gene>
<evidence type="ECO:0000256" key="2">
    <source>
        <dbReference type="ARBA" id="ARBA00022448"/>
    </source>
</evidence>
<feature type="transmembrane region" description="Helical" evidence="7">
    <location>
        <begin position="12"/>
        <end position="32"/>
    </location>
</feature>
<keyword evidence="4 7" id="KW-0812">Transmembrane</keyword>